<comment type="caution">
    <text evidence="1">The sequence shown here is derived from an EMBL/GenBank/DDBJ whole genome shotgun (WGS) entry which is preliminary data.</text>
</comment>
<sequence>MGYFKGNNYDFIVTPPHEKGVTIFYKPSIHTGYIDG</sequence>
<evidence type="ECO:0000313" key="2">
    <source>
        <dbReference type="Proteomes" id="UP000014023"/>
    </source>
</evidence>
<protein>
    <submittedName>
        <fullName evidence="1">Uncharacterized protein</fullName>
    </submittedName>
</protein>
<accession>A0A9W5V637</accession>
<organism evidence="1 2">
    <name type="scientific">Bacillus cereus VD196</name>
    <dbReference type="NCBI Taxonomy" id="1053243"/>
    <lineage>
        <taxon>Bacteria</taxon>
        <taxon>Bacillati</taxon>
        <taxon>Bacillota</taxon>
        <taxon>Bacilli</taxon>
        <taxon>Bacillales</taxon>
        <taxon>Bacillaceae</taxon>
        <taxon>Bacillus</taxon>
        <taxon>Bacillus cereus group</taxon>
    </lineage>
</organism>
<gene>
    <name evidence="1" type="ORF">IKE_05728</name>
</gene>
<proteinExistence type="predicted"/>
<evidence type="ECO:0000313" key="1">
    <source>
        <dbReference type="EMBL" id="EOO62301.1"/>
    </source>
</evidence>
<dbReference type="Proteomes" id="UP000014023">
    <property type="component" value="Unassembled WGS sequence"/>
</dbReference>
<name>A0A9W5V637_BACCE</name>
<dbReference type="AlphaFoldDB" id="A0A9W5V637"/>
<reference evidence="1 2" key="1">
    <citation type="submission" date="2012-12" db="EMBL/GenBank/DDBJ databases">
        <title>The Genome Sequence of Bacillus cereus VD196.</title>
        <authorList>
            <consortium name="The Broad Institute Genome Sequencing Platform"/>
            <consortium name="The Broad Institute Genome Sequencing Center for Infectious Disease"/>
            <person name="Feldgarden M."/>
            <person name="Van der Auwera G.A."/>
            <person name="Mahillon J."/>
            <person name="Duprez V."/>
            <person name="Timmery S."/>
            <person name="Mattelet C."/>
            <person name="Dierick K."/>
            <person name="Sun M."/>
            <person name="Yu Z."/>
            <person name="Zhu L."/>
            <person name="Hu X."/>
            <person name="Shank E.B."/>
            <person name="Swiecicka I."/>
            <person name="Hansen B.M."/>
            <person name="Andrup L."/>
            <person name="Walker B."/>
            <person name="Young S.K."/>
            <person name="Zeng Q."/>
            <person name="Gargeya S."/>
            <person name="Fitzgerald M."/>
            <person name="Haas B."/>
            <person name="Abouelleil A."/>
            <person name="Alvarado L."/>
            <person name="Arachchi H.M."/>
            <person name="Berlin A.M."/>
            <person name="Chapman S.B."/>
            <person name="Dewar J."/>
            <person name="Goldberg J."/>
            <person name="Griggs A."/>
            <person name="Gujja S."/>
            <person name="Hansen M."/>
            <person name="Howarth C."/>
            <person name="Imamovic A."/>
            <person name="Larimer J."/>
            <person name="McCowan C."/>
            <person name="Murphy C."/>
            <person name="Neiman D."/>
            <person name="Pearson M."/>
            <person name="Priest M."/>
            <person name="Roberts A."/>
            <person name="Saif S."/>
            <person name="Shea T."/>
            <person name="Sisk P."/>
            <person name="Sykes S."/>
            <person name="Wortman J."/>
            <person name="Nusbaum C."/>
            <person name="Birren B."/>
        </authorList>
    </citation>
    <scope>NUCLEOTIDE SEQUENCE [LARGE SCALE GENOMIC DNA]</scope>
    <source>
        <strain evidence="1 2">VD196</strain>
    </source>
</reference>
<dbReference type="EMBL" id="AHFL01000054">
    <property type="protein sequence ID" value="EOO62301.1"/>
    <property type="molecule type" value="Genomic_DNA"/>
</dbReference>